<dbReference type="RefSeq" id="WP_062468544.1">
    <property type="nucleotide sequence ID" value="NZ_BBYN01000009.1"/>
</dbReference>
<dbReference type="InterPro" id="IPR010828">
    <property type="entry name" value="Atf2/Sli1-like"/>
</dbReference>
<dbReference type="KEGG" id="jda:BW727_101370"/>
<dbReference type="EMBL" id="CP019728">
    <property type="protein sequence ID" value="AQS53737.1"/>
    <property type="molecule type" value="Genomic_DNA"/>
</dbReference>
<sequence>MEKRKATNRKKWVRLDNASNIFLAAMTNRDSKVFRFSAELTDTVDSDLLQQALNEVYSQYLLYHSVLRRGIFWYYLEESDLKPVVQLDTNPSCQPLYHFDRRELLFRVVYWKKRISLEVFHVLSDGTGAMWFFQDLLKEYLLLKNPEINPEDLEVAEYNHDTSSEDSFARHFRVKDQKNFGQATQSALRSFSKVTVKAKELLYPTGDADEKKVYHYKGTYTPDNRPRIVEMEMPVKKILKRAKKEQVSLTIYLTALFMESVRKSAKDFHGNETMAVSVPVNLRQFYPSTSARNFFAVTRLEYTYQPGKKNSVSDICKELKEQLSPQLEKKHLEKILTRLIYFEYHPLARIIIRPLKDFGLKLINHSTNKNLTLAISNLGRVSFSKPIESFINQVYFHTIAVRPQFCAISHGDYFTISFTSPYIETDIFKEFARSLTEDGVPITVTVNKVTEEELGGGSHAGV</sequence>
<evidence type="ECO:0000313" key="1">
    <source>
        <dbReference type="EMBL" id="AQS53737.1"/>
    </source>
</evidence>
<dbReference type="AlphaFoldDB" id="A0A1S6IQA6"/>
<dbReference type="InterPro" id="IPR052058">
    <property type="entry name" value="Alcohol_O-acetyltransferase"/>
</dbReference>
<dbReference type="PANTHER" id="PTHR28037">
    <property type="entry name" value="ALCOHOL O-ACETYLTRANSFERASE 1-RELATED"/>
    <property type="match status" value="1"/>
</dbReference>
<evidence type="ECO:0000313" key="2">
    <source>
        <dbReference type="Proteomes" id="UP000188993"/>
    </source>
</evidence>
<protein>
    <recommendedName>
        <fullName evidence="3">Alcohol acetyltransferase</fullName>
    </recommendedName>
</protein>
<gene>
    <name evidence="1" type="ORF">BW727_101370</name>
</gene>
<dbReference type="Proteomes" id="UP000188993">
    <property type="component" value="Chromosome"/>
</dbReference>
<dbReference type="STRING" id="708126.BW727_101370"/>
<evidence type="ECO:0008006" key="3">
    <source>
        <dbReference type="Google" id="ProtNLM"/>
    </source>
</evidence>
<keyword evidence="2" id="KW-1185">Reference proteome</keyword>
<dbReference type="PANTHER" id="PTHR28037:SF1">
    <property type="entry name" value="ALCOHOL O-ACETYLTRANSFERASE 1-RELATED"/>
    <property type="match status" value="1"/>
</dbReference>
<reference evidence="1 2" key="1">
    <citation type="journal article" date="2014" name="Int. J. Syst. Evol. Microbiol.">
        <title>Jeotgalibaca dankookensis gen. nov., sp. nov., a member of the family Carnobacteriaceae, isolated from seujeot (Korean traditional food).</title>
        <authorList>
            <person name="Lee D.G."/>
            <person name="Trujillo M.E."/>
            <person name="Kang H."/>
            <person name="Ahn T.Y."/>
        </authorList>
    </citation>
    <scope>NUCLEOTIDE SEQUENCE [LARGE SCALE GENOMIC DNA]</scope>
    <source>
        <strain evidence="1 2">EX-07</strain>
    </source>
</reference>
<dbReference type="Pfam" id="PF07247">
    <property type="entry name" value="AATase"/>
    <property type="match status" value="1"/>
</dbReference>
<organism evidence="1 2">
    <name type="scientific">Jeotgalibaca dankookensis</name>
    <dbReference type="NCBI Taxonomy" id="708126"/>
    <lineage>
        <taxon>Bacteria</taxon>
        <taxon>Bacillati</taxon>
        <taxon>Bacillota</taxon>
        <taxon>Bacilli</taxon>
        <taxon>Lactobacillales</taxon>
        <taxon>Carnobacteriaceae</taxon>
        <taxon>Jeotgalibaca</taxon>
    </lineage>
</organism>
<accession>A0A1S6IQA6</accession>
<proteinExistence type="predicted"/>
<name>A0A1S6IQA6_9LACT</name>